<organism evidence="2 3">
    <name type="scientific">Qipengyuania profundimaris</name>
    <dbReference type="NCBI Taxonomy" id="3067652"/>
    <lineage>
        <taxon>Bacteria</taxon>
        <taxon>Pseudomonadati</taxon>
        <taxon>Pseudomonadota</taxon>
        <taxon>Alphaproteobacteria</taxon>
        <taxon>Sphingomonadales</taxon>
        <taxon>Erythrobacteraceae</taxon>
        <taxon>Qipengyuania</taxon>
    </lineage>
</organism>
<evidence type="ECO:0008006" key="4">
    <source>
        <dbReference type="Google" id="ProtNLM"/>
    </source>
</evidence>
<dbReference type="EMBL" id="JAVAIM010000001">
    <property type="protein sequence ID" value="MDP4574138.1"/>
    <property type="molecule type" value="Genomic_DNA"/>
</dbReference>
<evidence type="ECO:0000256" key="1">
    <source>
        <dbReference type="SAM" id="MobiDB-lite"/>
    </source>
</evidence>
<keyword evidence="3" id="KW-1185">Reference proteome</keyword>
<feature type="region of interest" description="Disordered" evidence="1">
    <location>
        <begin position="420"/>
        <end position="442"/>
    </location>
</feature>
<name>A0ABT9HLW6_9SPHN</name>
<sequence>MSQRPISDRELEAVPFSSVRLAGELVNLGEVRKLYGPAFTGKLLDEFTLKWIDGPSSSNSKRAAGLRRWLIDLFHRADEPQIAAPLRLVREKLIACEFSAIAADDFEHALSDFVSRANDPNDRSIFSTSNQTTRRPVIEALSAAIRSLATPMGWPKINTLKCTLKRQRGVTPSLGELEFTDGKLDRHSNSNAGLYARTVARNGERLNRLRTIAEAELIDCHETYKRGQELLSRKDLQDPSTLERAEFRLAGIPDFAKRKSKLPRIVEACFPTNDAGLKLANLLAHIVENHDGKVSGSDDWSTPGIRHLVTLHGGPQRVAEFLEGGTRALVAAYTIVLIESGFNVQSCNDLSSEPFVGKPSSGRVDLHVLSSIKNRPRPKRVQAILGEGQVFLNSMGYKISGKRAIDIWLEISEPIRRRAKEESAKRSASDAQDGAPRSDRLGGDNVEDWLWILPTGLNNAGEVRKASAGNFRDWWTRLLTDHADDPIIGGLPIRRKHIRPTIIQMKATGRNGDVELAAVSANHQSSKTTFQNYLNRPYIRIHLEEQIRDFQNLLEVAVAAPAKKNRTSQSVPPSAFDRLRERALECGLAFYENVDFCTPPGSAELELTPIEYSDTSSGMASAALLRLSLDHAQDEFFARNPSRWVSIWLPLHALSIAIWDALSSGPRAERFKAIADDIHHKLADGKLELFRAF</sequence>
<accession>A0ABT9HLW6</accession>
<comment type="caution">
    <text evidence="2">The sequence shown here is derived from an EMBL/GenBank/DDBJ whole genome shotgun (WGS) entry which is preliminary data.</text>
</comment>
<protein>
    <recommendedName>
        <fullName evidence="4">Tyr recombinase domain-containing protein</fullName>
    </recommendedName>
</protein>
<reference evidence="2 3" key="1">
    <citation type="submission" date="2023-08" db="EMBL/GenBank/DDBJ databases">
        <title>genomic of G39.</title>
        <authorList>
            <person name="Wang Y."/>
        </authorList>
    </citation>
    <scope>NUCLEOTIDE SEQUENCE [LARGE SCALE GENOMIC DNA]</scope>
    <source>
        <strain evidence="2 3">G39</strain>
    </source>
</reference>
<gene>
    <name evidence="2" type="ORF">Q9K02_03155</name>
</gene>
<evidence type="ECO:0000313" key="3">
    <source>
        <dbReference type="Proteomes" id="UP001240639"/>
    </source>
</evidence>
<dbReference type="Proteomes" id="UP001240639">
    <property type="component" value="Unassembled WGS sequence"/>
</dbReference>
<evidence type="ECO:0000313" key="2">
    <source>
        <dbReference type="EMBL" id="MDP4574138.1"/>
    </source>
</evidence>
<dbReference type="RefSeq" id="WP_305931585.1">
    <property type="nucleotide sequence ID" value="NZ_JAVAIM010000001.1"/>
</dbReference>
<proteinExistence type="predicted"/>